<feature type="transmembrane region" description="Helical" evidence="11">
    <location>
        <begin position="146"/>
        <end position="165"/>
    </location>
</feature>
<feature type="transmembrane region" description="Helical" evidence="11">
    <location>
        <begin position="217"/>
        <end position="240"/>
    </location>
</feature>
<accession>A0A3R6VSC5</accession>
<dbReference type="PANTHER" id="PTHR12317">
    <property type="entry name" value="DIACYLGLYCEROL O-ACYLTRANSFERASE"/>
    <property type="match status" value="1"/>
</dbReference>
<comment type="subcellular location">
    <subcellularLocation>
        <location evidence="1">Endoplasmic reticulum membrane</location>
        <topology evidence="1">Multi-pass membrane protein</topology>
    </subcellularLocation>
</comment>
<feature type="transmembrane region" description="Helical" evidence="11">
    <location>
        <begin position="289"/>
        <end position="317"/>
    </location>
</feature>
<keyword evidence="6" id="KW-0256">Endoplasmic reticulum</keyword>
<keyword evidence="10" id="KW-0012">Acyltransferase</keyword>
<evidence type="ECO:0000256" key="6">
    <source>
        <dbReference type="ARBA" id="ARBA00022824"/>
    </source>
</evidence>
<feature type="transmembrane region" description="Helical" evidence="11">
    <location>
        <begin position="370"/>
        <end position="395"/>
    </location>
</feature>
<dbReference type="VEuPathDB" id="FungiDB:H310_11917"/>
<dbReference type="GO" id="GO:0006629">
    <property type="term" value="P:lipid metabolic process"/>
    <property type="evidence" value="ECO:0007669"/>
    <property type="project" value="UniProtKB-KW"/>
</dbReference>
<feature type="transmembrane region" description="Helical" evidence="11">
    <location>
        <begin position="261"/>
        <end position="283"/>
    </location>
</feature>
<comment type="caution">
    <text evidence="12">The sequence shown here is derived from an EMBL/GenBank/DDBJ whole genome shotgun (WGS) entry which is preliminary data.</text>
</comment>
<name>A0A3R6VSC5_9STRA</name>
<evidence type="ECO:0000256" key="11">
    <source>
        <dbReference type="SAM" id="Phobius"/>
    </source>
</evidence>
<reference evidence="12 13" key="1">
    <citation type="submission" date="2018-08" db="EMBL/GenBank/DDBJ databases">
        <title>Aphanomyces genome sequencing and annotation.</title>
        <authorList>
            <person name="Minardi D."/>
            <person name="Oidtmann B."/>
            <person name="Van Der Giezen M."/>
            <person name="Studholme D.J."/>
        </authorList>
    </citation>
    <scope>NUCLEOTIDE SEQUENCE [LARGE SCALE GENOMIC DNA]</scope>
    <source>
        <strain evidence="12 13">NJM0002</strain>
    </source>
</reference>
<dbReference type="GO" id="GO:0005789">
    <property type="term" value="C:endoplasmic reticulum membrane"/>
    <property type="evidence" value="ECO:0007669"/>
    <property type="project" value="UniProtKB-SubCell"/>
</dbReference>
<evidence type="ECO:0000256" key="5">
    <source>
        <dbReference type="ARBA" id="ARBA00022692"/>
    </source>
</evidence>
<comment type="similarity">
    <text evidence="2">Belongs to the diacylglycerol acyltransferase family.</text>
</comment>
<dbReference type="InterPro" id="IPR007130">
    <property type="entry name" value="DAGAT"/>
</dbReference>
<dbReference type="EMBL" id="QUSY01000053">
    <property type="protein sequence ID" value="RHY33887.1"/>
    <property type="molecule type" value="Genomic_DNA"/>
</dbReference>
<feature type="transmembrane region" description="Helical" evidence="11">
    <location>
        <begin position="186"/>
        <end position="205"/>
    </location>
</feature>
<keyword evidence="8" id="KW-0443">Lipid metabolism</keyword>
<organism evidence="12 13">
    <name type="scientific">Aphanomyces invadans</name>
    <dbReference type="NCBI Taxonomy" id="157072"/>
    <lineage>
        <taxon>Eukaryota</taxon>
        <taxon>Sar</taxon>
        <taxon>Stramenopiles</taxon>
        <taxon>Oomycota</taxon>
        <taxon>Saprolegniomycetes</taxon>
        <taxon>Saprolegniales</taxon>
        <taxon>Verrucalvaceae</taxon>
        <taxon>Aphanomyces</taxon>
    </lineage>
</organism>
<evidence type="ECO:0000313" key="12">
    <source>
        <dbReference type="EMBL" id="RHY33887.1"/>
    </source>
</evidence>
<evidence type="ECO:0000256" key="4">
    <source>
        <dbReference type="ARBA" id="ARBA00022679"/>
    </source>
</evidence>
<dbReference type="GO" id="GO:0008374">
    <property type="term" value="F:O-acyltransferase activity"/>
    <property type="evidence" value="ECO:0007669"/>
    <property type="project" value="InterPro"/>
</dbReference>
<keyword evidence="5 11" id="KW-0812">Transmembrane</keyword>
<dbReference type="Proteomes" id="UP000285060">
    <property type="component" value="Unassembled WGS sequence"/>
</dbReference>
<keyword evidence="4" id="KW-0808">Transferase</keyword>
<gene>
    <name evidence="12" type="ORF">DYB32_003270</name>
</gene>
<evidence type="ECO:0000256" key="7">
    <source>
        <dbReference type="ARBA" id="ARBA00022989"/>
    </source>
</evidence>
<feature type="transmembrane region" description="Helical" evidence="11">
    <location>
        <begin position="338"/>
        <end position="358"/>
    </location>
</feature>
<dbReference type="Pfam" id="PF03982">
    <property type="entry name" value="DAGAT"/>
    <property type="match status" value="1"/>
</dbReference>
<feature type="transmembrane region" description="Helical" evidence="11">
    <location>
        <begin position="32"/>
        <end position="54"/>
    </location>
</feature>
<dbReference type="PANTHER" id="PTHR12317:SF34">
    <property type="entry name" value="ACYLTRANSFERASE"/>
    <property type="match status" value="1"/>
</dbReference>
<evidence type="ECO:0000256" key="3">
    <source>
        <dbReference type="ARBA" id="ARBA00022516"/>
    </source>
</evidence>
<evidence type="ECO:0000256" key="1">
    <source>
        <dbReference type="ARBA" id="ARBA00004477"/>
    </source>
</evidence>
<feature type="transmembrane region" description="Helical" evidence="11">
    <location>
        <begin position="407"/>
        <end position="428"/>
    </location>
</feature>
<keyword evidence="3" id="KW-0444">Lipid biosynthesis</keyword>
<dbReference type="AlphaFoldDB" id="A0A3R6VSC5"/>
<sequence>MPAKGHANLSLRTFRSLTGHAKGALKDDSISSIVRALVIAIVVAVFAAFVLLVYAEIATMSSSHIAKHPMFSDMKLYCTSTMLAAAPITNLIVLISSTAWVRFAIGELKTFMAYQTAGWLCYGLVLLVHTSCSGVANAYAMCTVVPVAYLGLMAEIFIVSSLLALEKQIQTALRSPRSASKAPLFLHNYMNLLAVVAAFFLALSAERVDGAYTTNASLGSLLLCIAAVTSTYGLGGILASEGNWKFWQPFSGGVTFVAIQFVSWLCFTFSVVLQGVFFLSLMVVEVKVFVGIMGVAGMLSVASQVGMMVSVFVYAPAPTSSGRLLHAMHQQAMRNIDMMFPTLMINLPPIAFLPYALPWTFVPSFTWFDVGLYFVGHVAMQTFMSIPLSHLLQVYFKKTSAGASVPFMYWCLPLLFSAIPLVSVLVHYAVDHPAAHASAAFAIPWYLYNVVTMRGMPAQTGCRQDKSLLHKRSALMDATARYFSLNLLRTAPLSATDTYIFGFHPHGIIPMTVMWLQFTSQWRALFPGVFACPLSASVVHYFPGMRDVIQILGAREVTRQTFSDTLNTHQSVFVVPGGQAELVESRSRQNQVRVFTGHKGFVRLALEHGVSLVPVLSFQEGEILDNVRWPKLQRWFIKRFAFPCPYYPHGWTGLPIPNRVPLTIAVGAPIPVAKVAIPTQAQVDQLHTHYFDQLRQLFLDHKDAAGCSDYELIYIAA</sequence>
<evidence type="ECO:0000256" key="2">
    <source>
        <dbReference type="ARBA" id="ARBA00005420"/>
    </source>
</evidence>
<feature type="transmembrane region" description="Helical" evidence="11">
    <location>
        <begin position="74"/>
        <end position="105"/>
    </location>
</feature>
<keyword evidence="7 11" id="KW-1133">Transmembrane helix</keyword>
<evidence type="ECO:0000313" key="13">
    <source>
        <dbReference type="Proteomes" id="UP000285060"/>
    </source>
</evidence>
<dbReference type="CDD" id="cd07987">
    <property type="entry name" value="LPLAT_MGAT-like"/>
    <property type="match status" value="1"/>
</dbReference>
<keyword evidence="9 11" id="KW-0472">Membrane</keyword>
<keyword evidence="13" id="KW-1185">Reference proteome</keyword>
<protein>
    <recommendedName>
        <fullName evidence="14">Acyltransferase</fullName>
    </recommendedName>
</protein>
<evidence type="ECO:0000256" key="8">
    <source>
        <dbReference type="ARBA" id="ARBA00023098"/>
    </source>
</evidence>
<evidence type="ECO:0000256" key="10">
    <source>
        <dbReference type="ARBA" id="ARBA00023315"/>
    </source>
</evidence>
<evidence type="ECO:0008006" key="14">
    <source>
        <dbReference type="Google" id="ProtNLM"/>
    </source>
</evidence>
<feature type="transmembrane region" description="Helical" evidence="11">
    <location>
        <begin position="117"/>
        <end position="140"/>
    </location>
</feature>
<proteinExistence type="inferred from homology"/>
<feature type="transmembrane region" description="Helical" evidence="11">
    <location>
        <begin position="434"/>
        <end position="451"/>
    </location>
</feature>
<evidence type="ECO:0000256" key="9">
    <source>
        <dbReference type="ARBA" id="ARBA00023136"/>
    </source>
</evidence>